<name>A0A5N8VNA0_9ACTN</name>
<accession>A0A5N8VNA0</accession>
<dbReference type="Proteomes" id="UP000325849">
    <property type="component" value="Unassembled WGS sequence"/>
</dbReference>
<proteinExistence type="predicted"/>
<gene>
    <name evidence="2" type="ORF">FNH09_37765</name>
</gene>
<dbReference type="InterPro" id="IPR036390">
    <property type="entry name" value="WH_DNA-bd_sf"/>
</dbReference>
<dbReference type="InterPro" id="IPR025855">
    <property type="entry name" value="Replic_Relax"/>
</dbReference>
<keyword evidence="3" id="KW-1185">Reference proteome</keyword>
<organism evidence="2 3">
    <name type="scientific">Streptomyces adustus</name>
    <dbReference type="NCBI Taxonomy" id="1609272"/>
    <lineage>
        <taxon>Bacteria</taxon>
        <taxon>Bacillati</taxon>
        <taxon>Actinomycetota</taxon>
        <taxon>Actinomycetes</taxon>
        <taxon>Kitasatosporales</taxon>
        <taxon>Streptomycetaceae</taxon>
        <taxon>Streptomyces</taxon>
    </lineage>
</organism>
<dbReference type="EMBL" id="VJZD01000247">
    <property type="protein sequence ID" value="MPY36763.1"/>
    <property type="molecule type" value="Genomic_DNA"/>
</dbReference>
<evidence type="ECO:0000313" key="2">
    <source>
        <dbReference type="EMBL" id="MPY36763.1"/>
    </source>
</evidence>
<sequence>MVVRAGCCRGCTGRRRGRRLVREVAGVALNLEAAVGDRLALAVVAQYRLVTTEQLHLLTAARVRIEQTRRRLMKLREEGLVERVTLPQAGRRRVWFATAYGVQVASEWPELRDFAAPRLLADPTAARLRVAHALTVSEVGLSFVQDARARGDICRPLDWIPEVHHPLGGGEAVIPDAVLFYRAGSGSMLRAFVEVDRATMGPERLAAKLTAYARLHAYIPMAPPGRHRQAGGVQTEPDWRQRYPLFPRLLFALDGTGAAGVDHRISALHAAARELAVGALLREVPVLAVSMTDLLQRGPSAPVWRPVQDPAQRVDWTSRPVQHAAAQPVAQKPTTPRPWPPQP</sequence>
<dbReference type="Pfam" id="PF13814">
    <property type="entry name" value="Replic_Relax"/>
    <property type="match status" value="1"/>
</dbReference>
<reference evidence="2 3" key="1">
    <citation type="submission" date="2019-07" db="EMBL/GenBank/DDBJ databases">
        <title>New species of Amycolatopsis and Streptomyces.</title>
        <authorList>
            <person name="Duangmal K."/>
            <person name="Teo W.F.A."/>
            <person name="Lipun K."/>
        </authorList>
    </citation>
    <scope>NUCLEOTIDE SEQUENCE [LARGE SCALE GENOMIC DNA]</scope>
    <source>
        <strain evidence="2 3">NBRC 109810</strain>
    </source>
</reference>
<protein>
    <recommendedName>
        <fullName evidence="4">Replication-relaxation</fullName>
    </recommendedName>
</protein>
<feature type="region of interest" description="Disordered" evidence="1">
    <location>
        <begin position="315"/>
        <end position="343"/>
    </location>
</feature>
<evidence type="ECO:0008006" key="4">
    <source>
        <dbReference type="Google" id="ProtNLM"/>
    </source>
</evidence>
<evidence type="ECO:0000256" key="1">
    <source>
        <dbReference type="SAM" id="MobiDB-lite"/>
    </source>
</evidence>
<dbReference type="OrthoDB" id="4067054at2"/>
<dbReference type="SUPFAM" id="SSF46785">
    <property type="entry name" value="Winged helix' DNA-binding domain"/>
    <property type="match status" value="1"/>
</dbReference>
<dbReference type="AlphaFoldDB" id="A0A5N8VNA0"/>
<feature type="compositionally biased region" description="Low complexity" evidence="1">
    <location>
        <begin position="320"/>
        <end position="334"/>
    </location>
</feature>
<evidence type="ECO:0000313" key="3">
    <source>
        <dbReference type="Proteomes" id="UP000325849"/>
    </source>
</evidence>
<comment type="caution">
    <text evidence="2">The sequence shown here is derived from an EMBL/GenBank/DDBJ whole genome shotgun (WGS) entry which is preliminary data.</text>
</comment>